<gene>
    <name evidence="6" type="ORF">SAMN05421831_10456</name>
</gene>
<evidence type="ECO:0000259" key="4">
    <source>
        <dbReference type="PROSITE" id="PS51071"/>
    </source>
</evidence>
<feature type="domain" description="SIS" evidence="5">
    <location>
        <begin position="141"/>
        <end position="278"/>
    </location>
</feature>
<proteinExistence type="predicted"/>
<organism evidence="6 7">
    <name type="scientific">Allopseudospirillum japonicum</name>
    <dbReference type="NCBI Taxonomy" id="64971"/>
    <lineage>
        <taxon>Bacteria</taxon>
        <taxon>Pseudomonadati</taxon>
        <taxon>Pseudomonadota</taxon>
        <taxon>Gammaproteobacteria</taxon>
        <taxon>Oceanospirillales</taxon>
        <taxon>Oceanospirillaceae</taxon>
        <taxon>Allopseudospirillum</taxon>
    </lineage>
</organism>
<dbReference type="CDD" id="cd05013">
    <property type="entry name" value="SIS_RpiR"/>
    <property type="match status" value="1"/>
</dbReference>
<evidence type="ECO:0000256" key="3">
    <source>
        <dbReference type="ARBA" id="ARBA00023163"/>
    </source>
</evidence>
<dbReference type="InterPro" id="IPR047640">
    <property type="entry name" value="RpiR-like"/>
</dbReference>
<name>A0A1H6RVE4_9GAMM</name>
<dbReference type="SUPFAM" id="SSF53697">
    <property type="entry name" value="SIS domain"/>
    <property type="match status" value="1"/>
</dbReference>
<reference evidence="7" key="1">
    <citation type="submission" date="2016-10" db="EMBL/GenBank/DDBJ databases">
        <authorList>
            <person name="Varghese N."/>
            <person name="Submissions S."/>
        </authorList>
    </citation>
    <scope>NUCLEOTIDE SEQUENCE [LARGE SCALE GENOMIC DNA]</scope>
    <source>
        <strain evidence="7">DSM 7165</strain>
    </source>
</reference>
<evidence type="ECO:0000259" key="5">
    <source>
        <dbReference type="PROSITE" id="PS51464"/>
    </source>
</evidence>
<dbReference type="STRING" id="64971.SAMN05421831_10456"/>
<protein>
    <submittedName>
        <fullName evidence="6">DNA-binding transcriptional regulator, MurR/RpiR family, contains HTH and SIS domains</fullName>
    </submittedName>
</protein>
<dbReference type="Proteomes" id="UP000242999">
    <property type="component" value="Unassembled WGS sequence"/>
</dbReference>
<evidence type="ECO:0000256" key="2">
    <source>
        <dbReference type="ARBA" id="ARBA00023125"/>
    </source>
</evidence>
<dbReference type="InterPro" id="IPR046348">
    <property type="entry name" value="SIS_dom_sf"/>
</dbReference>
<evidence type="ECO:0000313" key="7">
    <source>
        <dbReference type="Proteomes" id="UP000242999"/>
    </source>
</evidence>
<dbReference type="GO" id="GO:0003677">
    <property type="term" value="F:DNA binding"/>
    <property type="evidence" value="ECO:0007669"/>
    <property type="project" value="UniProtKB-KW"/>
</dbReference>
<dbReference type="PROSITE" id="PS51071">
    <property type="entry name" value="HTH_RPIR"/>
    <property type="match status" value="1"/>
</dbReference>
<dbReference type="GO" id="GO:0003700">
    <property type="term" value="F:DNA-binding transcription factor activity"/>
    <property type="evidence" value="ECO:0007669"/>
    <property type="project" value="InterPro"/>
</dbReference>
<sequence length="298" mass="32866">MSTASTSEFPPKILSDIYQILGDLQQKHLDLGLSPKLVRALHLMCEQPKLAATLNITQLAPHTGISPASLTRLAKALGLSGFPALQALFTQAYTQPKRFYSQNAHHLLQSQTQHLQTQIHAYCETLQALPRHWAAEDLEMAVFHLCHARRIRIAGRRQSYGLAVSLSYMLGLIRDNVAVVGAAGEGQAQTLTELKGQDLVVVLGMRPYSRDTVVFAQIARQQGIPILALTDTKASPLVPLADTALFAPCDSPLYTNSMLAAYVLMEVLLLHTARRLGEPVVKRLSAREEMINRLNDEF</sequence>
<dbReference type="AlphaFoldDB" id="A0A1H6RVE4"/>
<evidence type="ECO:0000313" key="6">
    <source>
        <dbReference type="EMBL" id="SEI55152.1"/>
    </source>
</evidence>
<dbReference type="GO" id="GO:0097367">
    <property type="term" value="F:carbohydrate derivative binding"/>
    <property type="evidence" value="ECO:0007669"/>
    <property type="project" value="InterPro"/>
</dbReference>
<dbReference type="PROSITE" id="PS51464">
    <property type="entry name" value="SIS"/>
    <property type="match status" value="1"/>
</dbReference>
<dbReference type="InterPro" id="IPR035472">
    <property type="entry name" value="RpiR-like_SIS"/>
</dbReference>
<keyword evidence="3" id="KW-0804">Transcription</keyword>
<dbReference type="PANTHER" id="PTHR30514:SF18">
    <property type="entry name" value="RPIR-FAMILY TRANSCRIPTIONAL REGULATOR"/>
    <property type="match status" value="1"/>
</dbReference>
<keyword evidence="7" id="KW-1185">Reference proteome</keyword>
<dbReference type="RefSeq" id="WP_177166803.1">
    <property type="nucleotide sequence ID" value="NZ_FNYH01000004.1"/>
</dbReference>
<dbReference type="SUPFAM" id="SSF46689">
    <property type="entry name" value="Homeodomain-like"/>
    <property type="match status" value="1"/>
</dbReference>
<dbReference type="InterPro" id="IPR036388">
    <property type="entry name" value="WH-like_DNA-bd_sf"/>
</dbReference>
<dbReference type="EMBL" id="FNYH01000004">
    <property type="protein sequence ID" value="SEI55152.1"/>
    <property type="molecule type" value="Genomic_DNA"/>
</dbReference>
<dbReference type="Gene3D" id="1.10.10.10">
    <property type="entry name" value="Winged helix-like DNA-binding domain superfamily/Winged helix DNA-binding domain"/>
    <property type="match status" value="1"/>
</dbReference>
<dbReference type="GO" id="GO:1901135">
    <property type="term" value="P:carbohydrate derivative metabolic process"/>
    <property type="evidence" value="ECO:0007669"/>
    <property type="project" value="InterPro"/>
</dbReference>
<dbReference type="InterPro" id="IPR000281">
    <property type="entry name" value="HTH_RpiR"/>
</dbReference>
<dbReference type="Pfam" id="PF01380">
    <property type="entry name" value="SIS"/>
    <property type="match status" value="1"/>
</dbReference>
<dbReference type="Gene3D" id="3.40.50.10490">
    <property type="entry name" value="Glucose-6-phosphate isomerase like protein, domain 1"/>
    <property type="match status" value="1"/>
</dbReference>
<dbReference type="InterPro" id="IPR009057">
    <property type="entry name" value="Homeodomain-like_sf"/>
</dbReference>
<keyword evidence="2 6" id="KW-0238">DNA-binding</keyword>
<accession>A0A1H6RVE4</accession>
<dbReference type="PANTHER" id="PTHR30514">
    <property type="entry name" value="GLUCOKINASE"/>
    <property type="match status" value="1"/>
</dbReference>
<evidence type="ECO:0000256" key="1">
    <source>
        <dbReference type="ARBA" id="ARBA00023015"/>
    </source>
</evidence>
<dbReference type="Pfam" id="PF01418">
    <property type="entry name" value="HTH_6"/>
    <property type="match status" value="1"/>
</dbReference>
<feature type="domain" description="HTH rpiR-type" evidence="4">
    <location>
        <begin position="20"/>
        <end position="96"/>
    </location>
</feature>
<keyword evidence="1" id="KW-0805">Transcription regulation</keyword>
<dbReference type="InterPro" id="IPR001347">
    <property type="entry name" value="SIS_dom"/>
</dbReference>